<gene>
    <name evidence="1" type="ORF">SAMN05421640_2892</name>
</gene>
<dbReference type="OrthoDB" id="9875327at2"/>
<evidence type="ECO:0000313" key="2">
    <source>
        <dbReference type="Proteomes" id="UP000198393"/>
    </source>
</evidence>
<protein>
    <submittedName>
        <fullName evidence="1">Uncharacterized protein</fullName>
    </submittedName>
</protein>
<accession>A0A239L0I8</accession>
<name>A0A239L0I8_EKHLU</name>
<keyword evidence="2" id="KW-1185">Reference proteome</keyword>
<evidence type="ECO:0000313" key="1">
    <source>
        <dbReference type="EMBL" id="SNT24097.1"/>
    </source>
</evidence>
<dbReference type="EMBL" id="FZPD01000005">
    <property type="protein sequence ID" value="SNT24097.1"/>
    <property type="molecule type" value="Genomic_DNA"/>
</dbReference>
<sequence>MTVTEIHELNEKFQKGAVQLSELIPTGTLVQATSMLIRSARKIDNQFLKLLKAPSHSVFNQIMGQLEDETDEILFILDQLELANKKQKISLIDDFVKEGYDLMAIYSRCFDLIIGKKVKEEE</sequence>
<dbReference type="RefSeq" id="WP_089357593.1">
    <property type="nucleotide sequence ID" value="NZ_FZPD01000005.1"/>
</dbReference>
<reference evidence="1 2" key="1">
    <citation type="submission" date="2017-06" db="EMBL/GenBank/DDBJ databases">
        <authorList>
            <person name="Kim H.J."/>
            <person name="Triplett B.A."/>
        </authorList>
    </citation>
    <scope>NUCLEOTIDE SEQUENCE [LARGE SCALE GENOMIC DNA]</scope>
    <source>
        <strain evidence="1 2">DSM 19307</strain>
    </source>
</reference>
<dbReference type="Proteomes" id="UP000198393">
    <property type="component" value="Unassembled WGS sequence"/>
</dbReference>
<organism evidence="1 2">
    <name type="scientific">Ekhidna lutea</name>
    <dbReference type="NCBI Taxonomy" id="447679"/>
    <lineage>
        <taxon>Bacteria</taxon>
        <taxon>Pseudomonadati</taxon>
        <taxon>Bacteroidota</taxon>
        <taxon>Cytophagia</taxon>
        <taxon>Cytophagales</taxon>
        <taxon>Reichenbachiellaceae</taxon>
        <taxon>Ekhidna</taxon>
    </lineage>
</organism>
<proteinExistence type="predicted"/>
<dbReference type="AlphaFoldDB" id="A0A239L0I8"/>